<evidence type="ECO:0000313" key="2">
    <source>
        <dbReference type="Proteomes" id="UP000196205"/>
    </source>
</evidence>
<evidence type="ECO:0000313" key="1">
    <source>
        <dbReference type="EMBL" id="ARW49502.1"/>
    </source>
</evidence>
<organism evidence="1 2">
    <name type="scientific">Acetobacter pasteurianus subsp. pasteurianus</name>
    <dbReference type="NCBI Taxonomy" id="481145"/>
    <lineage>
        <taxon>Bacteria</taxon>
        <taxon>Pseudomonadati</taxon>
        <taxon>Pseudomonadota</taxon>
        <taxon>Alphaproteobacteria</taxon>
        <taxon>Acetobacterales</taxon>
        <taxon>Acetobacteraceae</taxon>
        <taxon>Acetobacter</taxon>
    </lineage>
</organism>
<proteinExistence type="predicted"/>
<dbReference type="EMBL" id="CP021514">
    <property type="protein sequence ID" value="ARW49502.1"/>
    <property type="molecule type" value="Genomic_DNA"/>
</dbReference>
<name>A0A1Y0Y550_ACEPA</name>
<reference evidence="1 2" key="1">
    <citation type="submission" date="2017-05" db="EMBL/GenBank/DDBJ databases">
        <title>Genome sequence of Acetobacter pasteurianus subsp. pasteurianus strain SRCM101342.</title>
        <authorList>
            <person name="Cho S.H."/>
        </authorList>
    </citation>
    <scope>NUCLEOTIDE SEQUENCE [LARGE SCALE GENOMIC DNA]</scope>
    <source>
        <strain evidence="1 2">SRCM101342</strain>
        <plasmid evidence="2">pap1342-5</plasmid>
    </source>
</reference>
<dbReference type="AlphaFoldDB" id="A0A1Y0Y550"/>
<geneLocation type="plasmid" evidence="2">
    <name>pap1342-5</name>
</geneLocation>
<keyword evidence="1" id="KW-0614">Plasmid</keyword>
<protein>
    <submittedName>
        <fullName evidence="1">Uncharacterized protein</fullName>
    </submittedName>
</protein>
<sequence>MASLAQLLNARKVQNNGGSPNVKKPSQKNLDKMKAQYENDIKFIDYMVSNPNGNVDDFRLNNGLKNSHHGYSPSVTYFGGNFYIGIQYGLNLSCFMKAEGVSTADDVVAYCDLKRAKDVADEYARKCASLDKEDWPAEPDIQELDPTEAKKLYAMFIEDIDNRIQKTGDQDETKICTEWFKTISAR</sequence>
<gene>
    <name evidence="1" type="ORF">S1001342_03212</name>
</gene>
<dbReference type="Proteomes" id="UP000196205">
    <property type="component" value="Plasmid pAP1342-5"/>
</dbReference>
<accession>A0A1Y0Y550</accession>
<dbReference type="RefSeq" id="WP_157668626.1">
    <property type="nucleotide sequence ID" value="NZ_CP021514.1"/>
</dbReference>